<dbReference type="InterPro" id="IPR015943">
    <property type="entry name" value="WD40/YVTN_repeat-like_dom_sf"/>
</dbReference>
<proteinExistence type="predicted"/>
<keyword evidence="1" id="KW-0732">Signal</keyword>
<dbReference type="GO" id="GO:0010411">
    <property type="term" value="P:xyloglucan metabolic process"/>
    <property type="evidence" value="ECO:0007669"/>
    <property type="project" value="TreeGrafter"/>
</dbReference>
<evidence type="ECO:0000256" key="1">
    <source>
        <dbReference type="SAM" id="SignalP"/>
    </source>
</evidence>
<dbReference type="InterPro" id="IPR052025">
    <property type="entry name" value="Xyloglucanase_GH74"/>
</dbReference>
<sequence>MRCWTVLFFAGLVISGSAQWVSVGPDGGNVQALAVDPQNPDRLLAISYTYPDTPQVYFSSDRGASWQVQGRFDQISASALEFDPFVRDRVYALAGSGYVLISTDCGASWRMGTLPGLNNTLKPDPHHAGRILVGGYDVVNGNYLPVVQISTDYGATWTRVIVDSTANNRPVQGITFDPAVRDVVWAGCVAGRIYRSGDGGFSWEPRYTGVAPLAAVYRIAVSPGNSELLLAGTSAGIYRTTDGGFQWTPVGLSRTRIVVFPGTDTSRAYAVSYDTVLFTERVFVSSDTGVTWNPAEPGMVLAKSGGLIVDPQVRDLAYIYCNRGVFRSTDAGAHWSERHTGMRFAHISTISVSPTDSSRVYLEFYENGVYRSDDGGTSWERCPEFLDCGNICGIGVAPGAGADILYALEGKG</sequence>
<feature type="signal peptide" evidence="1">
    <location>
        <begin position="1"/>
        <end position="20"/>
    </location>
</feature>
<evidence type="ECO:0000313" key="3">
    <source>
        <dbReference type="EMBL" id="HFJ54110.1"/>
    </source>
</evidence>
<dbReference type="EMBL" id="DSLG01000004">
    <property type="protein sequence ID" value="HEA87220.1"/>
    <property type="molecule type" value="Genomic_DNA"/>
</dbReference>
<accession>A0A7C3EHD2</accession>
<gene>
    <name evidence="2" type="ORF">ENP94_04325</name>
    <name evidence="3" type="ORF">ENS16_05420</name>
</gene>
<feature type="chain" id="PRO_5039820291" description="Sortilin N-terminal domain-containing protein" evidence="1">
    <location>
        <begin position="21"/>
        <end position="412"/>
    </location>
</feature>
<dbReference type="SUPFAM" id="SSF110296">
    <property type="entry name" value="Oligoxyloglucan reducing end-specific cellobiohydrolase"/>
    <property type="match status" value="2"/>
</dbReference>
<comment type="caution">
    <text evidence="3">The sequence shown here is derived from an EMBL/GenBank/DDBJ whole genome shotgun (WGS) entry which is preliminary data.</text>
</comment>
<evidence type="ECO:0008006" key="4">
    <source>
        <dbReference type="Google" id="ProtNLM"/>
    </source>
</evidence>
<reference evidence="3" key="1">
    <citation type="journal article" date="2020" name="mSystems">
        <title>Genome- and Community-Level Interaction Insights into Carbon Utilization and Element Cycling Functions of Hydrothermarchaeota in Hydrothermal Sediment.</title>
        <authorList>
            <person name="Zhou Z."/>
            <person name="Liu Y."/>
            <person name="Xu W."/>
            <person name="Pan J."/>
            <person name="Luo Z.H."/>
            <person name="Li M."/>
        </authorList>
    </citation>
    <scope>NUCLEOTIDE SEQUENCE [LARGE SCALE GENOMIC DNA]</scope>
    <source>
        <strain evidence="2">SpSt-265</strain>
        <strain evidence="3">SpSt-465</strain>
    </source>
</reference>
<dbReference type="AlphaFoldDB" id="A0A7C3EHD2"/>
<dbReference type="EMBL" id="DSTU01000007">
    <property type="protein sequence ID" value="HFJ54110.1"/>
    <property type="molecule type" value="Genomic_DNA"/>
</dbReference>
<dbReference type="CDD" id="cd15482">
    <property type="entry name" value="Sialidase_non-viral"/>
    <property type="match status" value="1"/>
</dbReference>
<protein>
    <recommendedName>
        <fullName evidence="4">Sortilin N-terminal domain-containing protein</fullName>
    </recommendedName>
</protein>
<name>A0A7C3EHD2_UNCW3</name>
<dbReference type="PANTHER" id="PTHR43739:SF5">
    <property type="entry name" value="EXO-ALPHA-SIALIDASE"/>
    <property type="match status" value="1"/>
</dbReference>
<dbReference type="PANTHER" id="PTHR43739">
    <property type="entry name" value="XYLOGLUCANASE (EUROFUNG)"/>
    <property type="match status" value="1"/>
</dbReference>
<evidence type="ECO:0000313" key="2">
    <source>
        <dbReference type="EMBL" id="HEA87220.1"/>
    </source>
</evidence>
<organism evidence="3">
    <name type="scientific">candidate division WOR-3 bacterium</name>
    <dbReference type="NCBI Taxonomy" id="2052148"/>
    <lineage>
        <taxon>Bacteria</taxon>
        <taxon>Bacteria division WOR-3</taxon>
    </lineage>
</organism>
<dbReference type="Gene3D" id="2.130.10.10">
    <property type="entry name" value="YVTN repeat-like/Quinoprotein amine dehydrogenase"/>
    <property type="match status" value="4"/>
</dbReference>